<dbReference type="Proteomes" id="UP001530400">
    <property type="component" value="Unassembled WGS sequence"/>
</dbReference>
<feature type="compositionally biased region" description="Basic and acidic residues" evidence="1">
    <location>
        <begin position="224"/>
        <end position="235"/>
    </location>
</feature>
<feature type="compositionally biased region" description="Basic and acidic residues" evidence="1">
    <location>
        <begin position="203"/>
        <end position="214"/>
    </location>
</feature>
<reference evidence="2 3" key="1">
    <citation type="submission" date="2024-10" db="EMBL/GenBank/DDBJ databases">
        <title>Updated reference genomes for cyclostephanoid diatoms.</title>
        <authorList>
            <person name="Roberts W.R."/>
            <person name="Alverson A.J."/>
        </authorList>
    </citation>
    <scope>NUCLEOTIDE SEQUENCE [LARGE SCALE GENOMIC DNA]</scope>
    <source>
        <strain evidence="2 3">AJA010-31</strain>
    </source>
</reference>
<feature type="compositionally biased region" description="Acidic residues" evidence="1">
    <location>
        <begin position="151"/>
        <end position="160"/>
    </location>
</feature>
<evidence type="ECO:0000313" key="2">
    <source>
        <dbReference type="EMBL" id="KAL3789589.1"/>
    </source>
</evidence>
<dbReference type="EMBL" id="JALLPJ020000519">
    <property type="protein sequence ID" value="KAL3789589.1"/>
    <property type="molecule type" value="Genomic_DNA"/>
</dbReference>
<comment type="caution">
    <text evidence="2">The sequence shown here is derived from an EMBL/GenBank/DDBJ whole genome shotgun (WGS) entry which is preliminary data.</text>
</comment>
<name>A0ABD3PPF2_9STRA</name>
<feature type="compositionally biased region" description="Polar residues" evidence="1">
    <location>
        <begin position="422"/>
        <end position="447"/>
    </location>
</feature>
<evidence type="ECO:0000313" key="3">
    <source>
        <dbReference type="Proteomes" id="UP001530400"/>
    </source>
</evidence>
<sequence>MVQVSIEVTATATMEEEMTSLVKEFTTSYEEEASIEIDLSGITEEEDCREPGEEDDAAVVEERAEDQAPERAAAAVESATPAIMTPNQASCFLANPVELNTCKSIADYAAMLQPSPEPSIIVSREPSLVVASVQDDSPDPEPQEAEKEPVQESDEADAPEEQLKPTITIDRRARTMPAFNVNSIANITYVDPLQCKKSVLGADLRDGCTPESTKDSSLPPVEDESVKMDDPKEEVVESVPEPKQTLASSISSKSRYVVKIAKAKSMSRGRSKKNKKGVPPTVVEKEVKTEELIEVKSEVVPEPDKVADVVVEDKVESKSQDDASQAKSLEQNSVTDKSVAEVPMEPVADAKSVANDSKTCVSVKSEDVMGDLANVKGDLASVKSESPPADEVKPEEAKSDAEAGKQTTVDALSSIPIAASKSVDSLSVHESIQHTATNTSNSVSETVEVTKAPSLESAADETRNGSSRLSRIGRSVSRARSSSTKRVKQIKSAASTSSKKLSSASRSIASNSSRRISSTSKALATSSKSALASARARSKSRVRSSKEIKTEDVAQKDSTECVPLDETAVAGDLNEYATFLADVAASKPENVSGDEEVEKSSVNAGDEQDMEAIPSEAVESKPDTVDMEATDMPAAAPANPPHVPTSPVSKTPVAGGFMGRFFSGLFCKTDDLMDFSTLCGGASAVISPVAAQTGVSLNTIQRAIESPSATNAVEVKPIFDEPEPVPEPAAEEAKFEERTPKPVCPIDPITTSLESMPSIDLQSSTLRSTKSNKSLTLITEVISQPSHESIKDATKPVAESSAEDENPAAVPEPSEVSVSFKATDKKVDLQIDTTSVSSKSISKKVDLQIETDVDKTEKEQDKKSQSSSFNLTKSLKASLKSLSPKTSSGSFMGFKRSSQAKEQPTECPSPVKIRQRQSVASTDPDLEGIRIYGGGVTVPSEDKTSYPKMSLDYSRKIGGLRGFKKQMNRRMSQVKETTKTYNKVLRHQMVKATQPKVRAIMTNHVSSGASYRKEQAANALN</sequence>
<feature type="region of interest" description="Disordered" evidence="1">
    <location>
        <begin position="786"/>
        <end position="817"/>
    </location>
</feature>
<feature type="compositionally biased region" description="Low complexity" evidence="1">
    <location>
        <begin position="879"/>
        <end position="890"/>
    </location>
</feature>
<evidence type="ECO:0000256" key="1">
    <source>
        <dbReference type="SAM" id="MobiDB-lite"/>
    </source>
</evidence>
<feature type="region of interest" description="Disordered" evidence="1">
    <location>
        <begin position="300"/>
        <end position="358"/>
    </location>
</feature>
<feature type="region of interest" description="Disordered" evidence="1">
    <location>
        <begin position="123"/>
        <end position="172"/>
    </location>
</feature>
<feature type="region of interest" description="Disordered" evidence="1">
    <location>
        <begin position="879"/>
        <end position="920"/>
    </location>
</feature>
<organism evidence="2 3">
    <name type="scientific">Cyclotella atomus</name>
    <dbReference type="NCBI Taxonomy" id="382360"/>
    <lineage>
        <taxon>Eukaryota</taxon>
        <taxon>Sar</taxon>
        <taxon>Stramenopiles</taxon>
        <taxon>Ochrophyta</taxon>
        <taxon>Bacillariophyta</taxon>
        <taxon>Coscinodiscophyceae</taxon>
        <taxon>Thalassiosirophycidae</taxon>
        <taxon>Stephanodiscales</taxon>
        <taxon>Stephanodiscaceae</taxon>
        <taxon>Cyclotella</taxon>
    </lineage>
</organism>
<gene>
    <name evidence="2" type="ORF">ACHAWO_009152</name>
</gene>
<feature type="region of interest" description="Disordered" evidence="1">
    <location>
        <begin position="376"/>
        <end position="560"/>
    </location>
</feature>
<feature type="compositionally biased region" description="Basic and acidic residues" evidence="1">
    <location>
        <begin position="544"/>
        <end position="559"/>
    </location>
</feature>
<protein>
    <submittedName>
        <fullName evidence="2">Uncharacterized protein</fullName>
    </submittedName>
</protein>
<keyword evidence="3" id="KW-1185">Reference proteome</keyword>
<feature type="compositionally biased region" description="Polar residues" evidence="1">
    <location>
        <begin position="322"/>
        <end position="336"/>
    </location>
</feature>
<dbReference type="AlphaFoldDB" id="A0ABD3PPF2"/>
<feature type="region of interest" description="Disordered" evidence="1">
    <location>
        <begin position="587"/>
        <end position="609"/>
    </location>
</feature>
<accession>A0ABD3PPF2</accession>
<proteinExistence type="predicted"/>
<feature type="region of interest" description="Disordered" evidence="1">
    <location>
        <begin position="202"/>
        <end position="250"/>
    </location>
</feature>
<feature type="compositionally biased region" description="Basic residues" evidence="1">
    <location>
        <begin position="263"/>
        <end position="276"/>
    </location>
</feature>
<feature type="compositionally biased region" description="Low complexity" evidence="1">
    <location>
        <begin position="490"/>
        <end position="535"/>
    </location>
</feature>
<feature type="region of interest" description="Disordered" evidence="1">
    <location>
        <begin position="263"/>
        <end position="285"/>
    </location>
</feature>
<feature type="compositionally biased region" description="Basic and acidic residues" evidence="1">
    <location>
        <begin position="300"/>
        <end position="321"/>
    </location>
</feature>
<feature type="compositionally biased region" description="Basic and acidic residues" evidence="1">
    <location>
        <begin position="390"/>
        <end position="403"/>
    </location>
</feature>